<evidence type="ECO:0000256" key="4">
    <source>
        <dbReference type="ARBA" id="ARBA00023139"/>
    </source>
</evidence>
<gene>
    <name evidence="8" type="primary">pal</name>
    <name evidence="11" type="ORF">GP2143_02899</name>
</gene>
<evidence type="ECO:0000256" key="8">
    <source>
        <dbReference type="HAMAP-Rule" id="MF_02204"/>
    </source>
</evidence>
<feature type="domain" description="OmpA-like" evidence="10">
    <location>
        <begin position="64"/>
        <end position="175"/>
    </location>
</feature>
<dbReference type="Proteomes" id="UP000004931">
    <property type="component" value="Unassembled WGS sequence"/>
</dbReference>
<evidence type="ECO:0000256" key="7">
    <source>
        <dbReference type="ARBA" id="ARBA00023306"/>
    </source>
</evidence>
<dbReference type="PROSITE" id="PS51257">
    <property type="entry name" value="PROKAR_LIPOPROTEIN"/>
    <property type="match status" value="1"/>
</dbReference>
<dbReference type="Pfam" id="PF00691">
    <property type="entry name" value="OmpA"/>
    <property type="match status" value="1"/>
</dbReference>
<keyword evidence="3 8" id="KW-0472">Membrane</keyword>
<accession>A0YEK1</accession>
<dbReference type="InterPro" id="IPR050330">
    <property type="entry name" value="Bact_OuterMem_StrucFunc"/>
</dbReference>
<feature type="region of interest" description="Disordered" evidence="9">
    <location>
        <begin position="153"/>
        <end position="175"/>
    </location>
</feature>
<dbReference type="AlphaFoldDB" id="A0YEK1"/>
<proteinExistence type="inferred from homology"/>
<evidence type="ECO:0000313" key="12">
    <source>
        <dbReference type="Proteomes" id="UP000004931"/>
    </source>
</evidence>
<dbReference type="InterPro" id="IPR039001">
    <property type="entry name" value="Pal"/>
</dbReference>
<dbReference type="eggNOG" id="COG2885">
    <property type="taxonomic scope" value="Bacteria"/>
</dbReference>
<evidence type="ECO:0000256" key="3">
    <source>
        <dbReference type="ARBA" id="ARBA00023136"/>
    </source>
</evidence>
<dbReference type="PROSITE" id="PS51123">
    <property type="entry name" value="OMPA_2"/>
    <property type="match status" value="1"/>
</dbReference>
<evidence type="ECO:0000256" key="1">
    <source>
        <dbReference type="ARBA" id="ARBA00022618"/>
    </source>
</evidence>
<keyword evidence="6 8" id="KW-0449">Lipoprotein</keyword>
<comment type="similarity">
    <text evidence="8">Belongs to the Pal lipoprotein family.</text>
</comment>
<comment type="function">
    <text evidence="8">Part of the Tol-Pal system, which plays a role in outer membrane invagination during cell division and is important for maintaining outer membrane integrity.</text>
</comment>
<dbReference type="PANTHER" id="PTHR30329">
    <property type="entry name" value="STATOR ELEMENT OF FLAGELLAR MOTOR COMPLEX"/>
    <property type="match status" value="1"/>
</dbReference>
<dbReference type="GO" id="GO:0009279">
    <property type="term" value="C:cell outer membrane"/>
    <property type="evidence" value="ECO:0007669"/>
    <property type="project" value="UniProtKB-SubCell"/>
</dbReference>
<comment type="subunit">
    <text evidence="8">The Tol-Pal system is composed of five core proteins: the inner membrane proteins TolA, TolQ and TolR, the periplasmic protein TolB and the outer membrane protein Pal. They form a network linking the inner and outer membranes and the peptidoglycan layer.</text>
</comment>
<keyword evidence="5 8" id="KW-0998">Cell outer membrane</keyword>
<keyword evidence="4 8" id="KW-0564">Palmitate</keyword>
<dbReference type="PRINTS" id="PR01021">
    <property type="entry name" value="OMPADOMAIN"/>
</dbReference>
<evidence type="ECO:0000256" key="6">
    <source>
        <dbReference type="ARBA" id="ARBA00023288"/>
    </source>
</evidence>
<reference evidence="11 12" key="1">
    <citation type="journal article" date="2010" name="J. Bacteriol.">
        <title>Genome sequence of the oligotrophic marine Gammaproteobacterium HTCC2143, isolated from the Oregon Coast.</title>
        <authorList>
            <person name="Oh H.M."/>
            <person name="Kang I."/>
            <person name="Ferriera S."/>
            <person name="Giovannoni S.J."/>
            <person name="Cho J.C."/>
        </authorList>
    </citation>
    <scope>NUCLEOTIDE SEQUENCE [LARGE SCALE GENOMIC DNA]</scope>
    <source>
        <strain evidence="11 12">HTCC2143</strain>
    </source>
</reference>
<feature type="compositionally biased region" description="Low complexity" evidence="9">
    <location>
        <begin position="158"/>
        <end position="167"/>
    </location>
</feature>
<keyword evidence="1 8" id="KW-0132">Cell division</keyword>
<dbReference type="EMBL" id="AAVT01000006">
    <property type="protein sequence ID" value="EAW30837.1"/>
    <property type="molecule type" value="Genomic_DNA"/>
</dbReference>
<dbReference type="InterPro" id="IPR006665">
    <property type="entry name" value="OmpA-like"/>
</dbReference>
<evidence type="ECO:0000256" key="9">
    <source>
        <dbReference type="SAM" id="MobiDB-lite"/>
    </source>
</evidence>
<evidence type="ECO:0000313" key="11">
    <source>
        <dbReference type="EMBL" id="EAW30837.1"/>
    </source>
</evidence>
<keyword evidence="12" id="KW-1185">Reference proteome</keyword>
<dbReference type="GO" id="GO:0051301">
    <property type="term" value="P:cell division"/>
    <property type="evidence" value="ECO:0007669"/>
    <property type="project" value="UniProtKB-UniRule"/>
</dbReference>
<dbReference type="PANTHER" id="PTHR30329:SF21">
    <property type="entry name" value="LIPOPROTEIN YIAD-RELATED"/>
    <property type="match status" value="1"/>
</dbReference>
<dbReference type="InterPro" id="IPR014169">
    <property type="entry name" value="Pal_lipo_C"/>
</dbReference>
<dbReference type="CDD" id="cd07185">
    <property type="entry name" value="OmpA_C-like"/>
    <property type="match status" value="1"/>
</dbReference>
<comment type="caution">
    <text evidence="11">The sequence shown here is derived from an EMBL/GenBank/DDBJ whole genome shotgun (WGS) entry which is preliminary data.</text>
</comment>
<sequence>MEMKRTQLLGAILASVLLVGCASNDTVEDTSDADRIAAEQAADAEAAARSAAAAAEAEAVRVAAEEAAANLQTIFYFDFDQATLSADTREALDSQIAVLNENSNKVRLEGHADERGTREYNMALAERRANAIANYMIINGVARYRVETVSYGEERPVSAGSSESSYSENRRVELK</sequence>
<protein>
    <recommendedName>
        <fullName evidence="8">Peptidoglycan-associated lipoprotein</fullName>
        <shortName evidence="8">PAL</shortName>
    </recommendedName>
</protein>
<comment type="subcellular location">
    <subcellularLocation>
        <location evidence="8">Cell outer membrane</location>
        <topology evidence="8">Lipid-anchor</topology>
    </subcellularLocation>
</comment>
<dbReference type="Gene3D" id="3.30.1330.60">
    <property type="entry name" value="OmpA-like domain"/>
    <property type="match status" value="1"/>
</dbReference>
<name>A0YEK1_9GAMM</name>
<evidence type="ECO:0000256" key="2">
    <source>
        <dbReference type="ARBA" id="ARBA00022729"/>
    </source>
</evidence>
<dbReference type="STRING" id="247633.GP2143_02899"/>
<keyword evidence="7 8" id="KW-0131">Cell cycle</keyword>
<keyword evidence="2 8" id="KW-0732">Signal</keyword>
<dbReference type="NCBIfam" id="TIGR02802">
    <property type="entry name" value="Pal_lipo"/>
    <property type="match status" value="1"/>
</dbReference>
<evidence type="ECO:0000256" key="5">
    <source>
        <dbReference type="ARBA" id="ARBA00023237"/>
    </source>
</evidence>
<dbReference type="InterPro" id="IPR006664">
    <property type="entry name" value="OMP_bac"/>
</dbReference>
<dbReference type="InterPro" id="IPR036737">
    <property type="entry name" value="OmpA-like_sf"/>
</dbReference>
<evidence type="ECO:0000259" key="10">
    <source>
        <dbReference type="PROSITE" id="PS51123"/>
    </source>
</evidence>
<dbReference type="HAMAP" id="MF_02204">
    <property type="entry name" value="Pal"/>
    <property type="match status" value="1"/>
</dbReference>
<organism evidence="11 12">
    <name type="scientific">marine gamma proteobacterium HTCC2143</name>
    <dbReference type="NCBI Taxonomy" id="247633"/>
    <lineage>
        <taxon>Bacteria</taxon>
        <taxon>Pseudomonadati</taxon>
        <taxon>Pseudomonadota</taxon>
        <taxon>Gammaproteobacteria</taxon>
        <taxon>Cellvibrionales</taxon>
        <taxon>Spongiibacteraceae</taxon>
        <taxon>BD1-7 clade</taxon>
    </lineage>
</organism>
<dbReference type="SUPFAM" id="SSF103088">
    <property type="entry name" value="OmpA-like"/>
    <property type="match status" value="1"/>
</dbReference>